<name>A0A4V6PBQ8_9ACTN</name>
<dbReference type="PROSITE" id="PS00136">
    <property type="entry name" value="SUBTILASE_ASP"/>
    <property type="match status" value="1"/>
</dbReference>
<feature type="region of interest" description="Disordered" evidence="6">
    <location>
        <begin position="242"/>
        <end position="277"/>
    </location>
</feature>
<evidence type="ECO:0000259" key="7">
    <source>
        <dbReference type="Pfam" id="PF00082"/>
    </source>
</evidence>
<feature type="compositionally biased region" description="Gly residues" evidence="6">
    <location>
        <begin position="268"/>
        <end position="277"/>
    </location>
</feature>
<dbReference type="AlphaFoldDB" id="A0A4V6PBQ8"/>
<feature type="active site" description="Charge relay system" evidence="5">
    <location>
        <position position="555"/>
    </location>
</feature>
<keyword evidence="9" id="KW-1185">Reference proteome</keyword>
<evidence type="ECO:0000313" key="8">
    <source>
        <dbReference type="EMBL" id="TDC72805.1"/>
    </source>
</evidence>
<dbReference type="PANTHER" id="PTHR43806">
    <property type="entry name" value="PEPTIDASE S8"/>
    <property type="match status" value="1"/>
</dbReference>
<protein>
    <recommendedName>
        <fullName evidence="7">Peptidase S8/S53 domain-containing protein</fullName>
    </recommendedName>
</protein>
<dbReference type="Proteomes" id="UP000295345">
    <property type="component" value="Unassembled WGS sequence"/>
</dbReference>
<feature type="domain" description="Peptidase S8/S53" evidence="7">
    <location>
        <begin position="344"/>
        <end position="602"/>
    </location>
</feature>
<feature type="compositionally biased region" description="Basic residues" evidence="6">
    <location>
        <begin position="140"/>
        <end position="154"/>
    </location>
</feature>
<feature type="active site" description="Charge relay system" evidence="5">
    <location>
        <position position="353"/>
    </location>
</feature>
<dbReference type="EMBL" id="SMKI01000228">
    <property type="protein sequence ID" value="TDC72805.1"/>
    <property type="molecule type" value="Genomic_DNA"/>
</dbReference>
<dbReference type="PANTHER" id="PTHR43806:SF11">
    <property type="entry name" value="CEREVISIN-RELATED"/>
    <property type="match status" value="1"/>
</dbReference>
<comment type="similarity">
    <text evidence="1 5">Belongs to the peptidase S8 family.</text>
</comment>
<evidence type="ECO:0000256" key="3">
    <source>
        <dbReference type="ARBA" id="ARBA00022801"/>
    </source>
</evidence>
<dbReference type="Gene3D" id="3.40.50.200">
    <property type="entry name" value="Peptidase S8/S53 domain"/>
    <property type="match status" value="1"/>
</dbReference>
<reference evidence="8 9" key="1">
    <citation type="submission" date="2019-03" db="EMBL/GenBank/DDBJ databases">
        <title>Draft genome sequences of novel Actinobacteria.</title>
        <authorList>
            <person name="Sahin N."/>
            <person name="Ay H."/>
            <person name="Saygin H."/>
        </authorList>
    </citation>
    <scope>NUCLEOTIDE SEQUENCE [LARGE SCALE GENOMIC DNA]</scope>
    <source>
        <strain evidence="8 9">DSM 41900</strain>
    </source>
</reference>
<proteinExistence type="inferred from homology"/>
<dbReference type="GO" id="GO:0004252">
    <property type="term" value="F:serine-type endopeptidase activity"/>
    <property type="evidence" value="ECO:0007669"/>
    <property type="project" value="UniProtKB-UniRule"/>
</dbReference>
<evidence type="ECO:0000256" key="4">
    <source>
        <dbReference type="ARBA" id="ARBA00022825"/>
    </source>
</evidence>
<evidence type="ECO:0000313" key="9">
    <source>
        <dbReference type="Proteomes" id="UP000295345"/>
    </source>
</evidence>
<dbReference type="InterPro" id="IPR023827">
    <property type="entry name" value="Peptidase_S8_Asp-AS"/>
</dbReference>
<dbReference type="SUPFAM" id="SSF52743">
    <property type="entry name" value="Subtilisin-like"/>
    <property type="match status" value="1"/>
</dbReference>
<keyword evidence="2 5" id="KW-0645">Protease</keyword>
<dbReference type="InterPro" id="IPR050131">
    <property type="entry name" value="Peptidase_S8_subtilisin-like"/>
</dbReference>
<dbReference type="Pfam" id="PF00082">
    <property type="entry name" value="Peptidase_S8"/>
    <property type="match status" value="1"/>
</dbReference>
<dbReference type="InterPro" id="IPR015500">
    <property type="entry name" value="Peptidase_S8_subtilisin-rel"/>
</dbReference>
<dbReference type="InterPro" id="IPR000209">
    <property type="entry name" value="Peptidase_S8/S53_dom"/>
</dbReference>
<evidence type="ECO:0000256" key="2">
    <source>
        <dbReference type="ARBA" id="ARBA00022670"/>
    </source>
</evidence>
<dbReference type="GO" id="GO:0006508">
    <property type="term" value="P:proteolysis"/>
    <property type="evidence" value="ECO:0007669"/>
    <property type="project" value="UniProtKB-KW"/>
</dbReference>
<dbReference type="PROSITE" id="PS00137">
    <property type="entry name" value="SUBTILASE_HIS"/>
    <property type="match status" value="1"/>
</dbReference>
<dbReference type="OrthoDB" id="3871186at2"/>
<evidence type="ECO:0000256" key="6">
    <source>
        <dbReference type="SAM" id="MobiDB-lite"/>
    </source>
</evidence>
<feature type="compositionally biased region" description="Basic and acidic residues" evidence="6">
    <location>
        <begin position="38"/>
        <end position="50"/>
    </location>
</feature>
<sequence length="645" mass="65989">MAERAGRRPAGPDAAARPALPGDGTGRDPAHHRPARAGRRDGVPAHRPDGRTAAAARHRPPHHPGGRPDRGRRRRVRRPRPAQPAALPWPRPVGVRDPAVRRPPVPGGLGGLHRPPRPPRLRGHEVADPVDSPTSPPSSGRRHPAARPPARWRGRVADPVASPADAGRAARRPGRVGDRRPVAVVLPVWVGRGARRVARALARWHGRAANGRPAVGVGSGSSDVGRWPVAVASPADAGRVVRRPGRFGDRRPVADAGSRRVSGAPWHGAGGRRGTGGWGRTRHLVTLLAAVFVVHGVAPGGATPAVAAEPCRTTSPGTELPDGAGPYPLIDQLGLRQAWDLAAGAGVTVAVVDSGVDASHPDLDGAVARGSEFEGVNEEREFDRTTPALQQDCDGHGTGVAGMIAGRRTDGDRMAGVAPAATVYPVRLAGGIDQATPGTVAAAIDDAVRSGARVVNLSFAVPVDHRQIREAVARAVAADVLVVAAAGNEGNQGVSGGHMYPAAYDDVLAVGAVGEDGQPMDASNAGPWVDLAGYGQEMAVVAPEGSGYRAESGTSFAAAQVSGAAALVLSRFPDLSADDLARRLVGSATQVGGGVNDRTGAGIVDPFGALTHLGAGESDGTEAAPPGHLPVQPIPVSEPMLSDTA</sequence>
<feature type="compositionally biased region" description="Low complexity" evidence="6">
    <location>
        <begin position="83"/>
        <end position="97"/>
    </location>
</feature>
<dbReference type="PROSITE" id="PS51892">
    <property type="entry name" value="SUBTILASE"/>
    <property type="match status" value="1"/>
</dbReference>
<keyword evidence="4 5" id="KW-0720">Serine protease</keyword>
<evidence type="ECO:0000256" key="1">
    <source>
        <dbReference type="ARBA" id="ARBA00011073"/>
    </source>
</evidence>
<dbReference type="InterPro" id="IPR022398">
    <property type="entry name" value="Peptidase_S8_His-AS"/>
</dbReference>
<evidence type="ECO:0000256" key="5">
    <source>
        <dbReference type="PROSITE-ProRule" id="PRU01240"/>
    </source>
</evidence>
<feature type="compositionally biased region" description="Basic residues" evidence="6">
    <location>
        <begin position="56"/>
        <end position="80"/>
    </location>
</feature>
<comment type="caution">
    <text evidence="8">The sequence shown here is derived from an EMBL/GenBank/DDBJ whole genome shotgun (WGS) entry which is preliminary data.</text>
</comment>
<feature type="compositionally biased region" description="Low complexity" evidence="6">
    <location>
        <begin position="8"/>
        <end position="22"/>
    </location>
</feature>
<feature type="region of interest" description="Disordered" evidence="6">
    <location>
        <begin position="612"/>
        <end position="645"/>
    </location>
</feature>
<dbReference type="InterPro" id="IPR036852">
    <property type="entry name" value="Peptidase_S8/S53_dom_sf"/>
</dbReference>
<feature type="active site" description="Charge relay system" evidence="5">
    <location>
        <position position="396"/>
    </location>
</feature>
<feature type="region of interest" description="Disordered" evidence="6">
    <location>
        <begin position="1"/>
        <end position="175"/>
    </location>
</feature>
<dbReference type="PRINTS" id="PR00723">
    <property type="entry name" value="SUBTILISIN"/>
</dbReference>
<accession>A0A4V6PBQ8</accession>
<feature type="non-terminal residue" evidence="8">
    <location>
        <position position="645"/>
    </location>
</feature>
<keyword evidence="3 5" id="KW-0378">Hydrolase</keyword>
<feature type="compositionally biased region" description="Low complexity" evidence="6">
    <location>
        <begin position="129"/>
        <end position="139"/>
    </location>
</feature>
<gene>
    <name evidence="8" type="ORF">E1283_20785</name>
</gene>
<organism evidence="8 9">
    <name type="scientific">Streptomyces hainanensis</name>
    <dbReference type="NCBI Taxonomy" id="402648"/>
    <lineage>
        <taxon>Bacteria</taxon>
        <taxon>Bacillati</taxon>
        <taxon>Actinomycetota</taxon>
        <taxon>Actinomycetes</taxon>
        <taxon>Kitasatosporales</taxon>
        <taxon>Streptomycetaceae</taxon>
        <taxon>Streptomyces</taxon>
    </lineage>
</organism>